<dbReference type="InterPro" id="IPR016162">
    <property type="entry name" value="Ald_DH_N"/>
</dbReference>
<comment type="caution">
    <text evidence="4">The sequence shown here is derived from an EMBL/GenBank/DDBJ whole genome shotgun (WGS) entry which is preliminary data.</text>
</comment>
<evidence type="ECO:0000256" key="2">
    <source>
        <dbReference type="SAM" id="MobiDB-lite"/>
    </source>
</evidence>
<evidence type="ECO:0000313" key="5">
    <source>
        <dbReference type="Proteomes" id="UP001354649"/>
    </source>
</evidence>
<protein>
    <submittedName>
        <fullName evidence="4">Aldehyde dehydrogenase family protein</fullName>
    </submittedName>
</protein>
<name>A0ABD5JKI0_9ACTN</name>
<dbReference type="EMBL" id="JAZBJQ010000040">
    <property type="protein sequence ID" value="MEE4588945.1"/>
    <property type="molecule type" value="Genomic_DNA"/>
</dbReference>
<proteinExistence type="predicted"/>
<dbReference type="SUPFAM" id="SSF53720">
    <property type="entry name" value="ALDH-like"/>
    <property type="match status" value="1"/>
</dbReference>
<dbReference type="GO" id="GO:0016491">
    <property type="term" value="F:oxidoreductase activity"/>
    <property type="evidence" value="ECO:0007669"/>
    <property type="project" value="UniProtKB-KW"/>
</dbReference>
<sequence>MAALDLTERLALLARVADTVEEHVTELARLENLEMGKPVPLAEQFIAGGVAGWRQGLERAGTYPFAADVTVPGESGRTVVEQRPLGVVGHHPMELHDHLDPREPAPSSGGR</sequence>
<evidence type="ECO:0000313" key="4">
    <source>
        <dbReference type="EMBL" id="MEE4588945.1"/>
    </source>
</evidence>
<dbReference type="Pfam" id="PF00171">
    <property type="entry name" value="Aldedh"/>
    <property type="match status" value="1"/>
</dbReference>
<gene>
    <name evidence="4" type="ORF">V2K49_38805</name>
</gene>
<evidence type="ECO:0000256" key="1">
    <source>
        <dbReference type="ARBA" id="ARBA00023002"/>
    </source>
</evidence>
<reference evidence="4 5" key="1">
    <citation type="submission" date="2023-11" db="EMBL/GenBank/DDBJ databases">
        <title>30 novel species of actinomycetes from the DSMZ collection.</title>
        <authorList>
            <person name="Nouioui I."/>
        </authorList>
    </citation>
    <scope>NUCLEOTIDE SEQUENCE [LARGE SCALE GENOMIC DNA]</scope>
    <source>
        <strain evidence="4 5">DSM 41602</strain>
    </source>
</reference>
<dbReference type="Gene3D" id="3.40.605.10">
    <property type="entry name" value="Aldehyde Dehydrogenase, Chain A, domain 1"/>
    <property type="match status" value="1"/>
</dbReference>
<feature type="compositionally biased region" description="Basic and acidic residues" evidence="2">
    <location>
        <begin position="91"/>
        <end position="103"/>
    </location>
</feature>
<dbReference type="InterPro" id="IPR016161">
    <property type="entry name" value="Ald_DH/histidinol_DH"/>
</dbReference>
<evidence type="ECO:0000259" key="3">
    <source>
        <dbReference type="Pfam" id="PF00171"/>
    </source>
</evidence>
<dbReference type="Proteomes" id="UP001354649">
    <property type="component" value="Unassembled WGS sequence"/>
</dbReference>
<accession>A0ABD5JKI0</accession>
<feature type="region of interest" description="Disordered" evidence="2">
    <location>
        <begin position="90"/>
        <end position="111"/>
    </location>
</feature>
<feature type="domain" description="Aldehyde dehydrogenase" evidence="3">
    <location>
        <begin position="2"/>
        <end position="89"/>
    </location>
</feature>
<keyword evidence="1" id="KW-0560">Oxidoreductase</keyword>
<dbReference type="AlphaFoldDB" id="A0ABD5JKI0"/>
<dbReference type="InterPro" id="IPR015590">
    <property type="entry name" value="Aldehyde_DH_dom"/>
</dbReference>
<organism evidence="4 5">
    <name type="scientific">Streptomyces antimycoticus</name>
    <dbReference type="NCBI Taxonomy" id="68175"/>
    <lineage>
        <taxon>Bacteria</taxon>
        <taxon>Bacillati</taxon>
        <taxon>Actinomycetota</taxon>
        <taxon>Actinomycetes</taxon>
        <taxon>Kitasatosporales</taxon>
        <taxon>Streptomycetaceae</taxon>
        <taxon>Streptomyces</taxon>
        <taxon>Streptomyces violaceusniger group</taxon>
    </lineage>
</organism>